<feature type="compositionally biased region" description="Basic and acidic residues" evidence="1">
    <location>
        <begin position="1"/>
        <end position="12"/>
    </location>
</feature>
<dbReference type="InterPro" id="IPR006571">
    <property type="entry name" value="TLDc_dom"/>
</dbReference>
<dbReference type="AlphaFoldDB" id="A0A315WBP2"/>
<proteinExistence type="predicted"/>
<evidence type="ECO:0000313" key="3">
    <source>
        <dbReference type="EMBL" id="PWA33465.1"/>
    </source>
</evidence>
<protein>
    <recommendedName>
        <fullName evidence="2">TLDc domain-containing protein</fullName>
    </recommendedName>
</protein>
<evidence type="ECO:0000259" key="2">
    <source>
        <dbReference type="SMART" id="SM00584"/>
    </source>
</evidence>
<dbReference type="SMART" id="SM00584">
    <property type="entry name" value="TLDc"/>
    <property type="match status" value="1"/>
</dbReference>
<evidence type="ECO:0000313" key="4">
    <source>
        <dbReference type="Proteomes" id="UP000250572"/>
    </source>
</evidence>
<dbReference type="PANTHER" id="PTHR23354">
    <property type="entry name" value="NUCLEOLAR PROTEIN 7/ESTROGEN RECEPTOR COACTIVATOR-RELATED"/>
    <property type="match status" value="1"/>
</dbReference>
<dbReference type="EMBL" id="NHOQ01000034">
    <property type="protein sequence ID" value="PWA33465.1"/>
    <property type="molecule type" value="Genomic_DNA"/>
</dbReference>
<accession>A0A315WBP2</accession>
<comment type="caution">
    <text evidence="3">The sequence shown here is derived from an EMBL/GenBank/DDBJ whole genome shotgun (WGS) entry which is preliminary data.</text>
</comment>
<feature type="domain" description="TLDc" evidence="2">
    <location>
        <begin position="138"/>
        <end position="288"/>
    </location>
</feature>
<dbReference type="PANTHER" id="PTHR23354:SF68">
    <property type="entry name" value="NUCLEAR RECEPTOR COACTIVATOR 7"/>
    <property type="match status" value="1"/>
</dbReference>
<gene>
    <name evidence="3" type="ORF">CCH79_00007438</name>
</gene>
<dbReference type="GO" id="GO:0006979">
    <property type="term" value="P:response to oxidative stress"/>
    <property type="evidence" value="ECO:0007669"/>
    <property type="project" value="TreeGrafter"/>
</dbReference>
<keyword evidence="4" id="KW-1185">Reference proteome</keyword>
<dbReference type="Proteomes" id="UP000250572">
    <property type="component" value="Unassembled WGS sequence"/>
</dbReference>
<feature type="region of interest" description="Disordered" evidence="1">
    <location>
        <begin position="1"/>
        <end position="34"/>
    </location>
</feature>
<dbReference type="GO" id="GO:0005634">
    <property type="term" value="C:nucleus"/>
    <property type="evidence" value="ECO:0007669"/>
    <property type="project" value="TreeGrafter"/>
</dbReference>
<dbReference type="GO" id="GO:0006357">
    <property type="term" value="P:regulation of transcription by RNA polymerase II"/>
    <property type="evidence" value="ECO:0007669"/>
    <property type="project" value="TreeGrafter"/>
</dbReference>
<evidence type="ECO:0000256" key="1">
    <source>
        <dbReference type="SAM" id="MobiDB-lite"/>
    </source>
</evidence>
<reference evidence="3 4" key="1">
    <citation type="journal article" date="2018" name="G3 (Bethesda)">
        <title>A High-Quality Reference Genome for the Invasive Mosquitofish Gambusia affinis Using a Chicago Library.</title>
        <authorList>
            <person name="Hoffberg S.L."/>
            <person name="Troendle N.J."/>
            <person name="Glenn T.C."/>
            <person name="Mahmud O."/>
            <person name="Louha S."/>
            <person name="Chalopin D."/>
            <person name="Bennetzen J.L."/>
            <person name="Mauricio R."/>
        </authorList>
    </citation>
    <scope>NUCLEOTIDE SEQUENCE [LARGE SCALE GENOMIC DNA]</scope>
    <source>
        <strain evidence="3">NE01/NJP1002.9</strain>
        <tissue evidence="3">Muscle</tissue>
    </source>
</reference>
<name>A0A315WBP2_GAMAF</name>
<organism evidence="3 4">
    <name type="scientific">Gambusia affinis</name>
    <name type="common">Western mosquitofish</name>
    <name type="synonym">Heterandria affinis</name>
    <dbReference type="NCBI Taxonomy" id="33528"/>
    <lineage>
        <taxon>Eukaryota</taxon>
        <taxon>Metazoa</taxon>
        <taxon>Chordata</taxon>
        <taxon>Craniata</taxon>
        <taxon>Vertebrata</taxon>
        <taxon>Euteleostomi</taxon>
        <taxon>Actinopterygii</taxon>
        <taxon>Neopterygii</taxon>
        <taxon>Teleostei</taxon>
        <taxon>Neoteleostei</taxon>
        <taxon>Acanthomorphata</taxon>
        <taxon>Ovalentaria</taxon>
        <taxon>Atherinomorphae</taxon>
        <taxon>Cyprinodontiformes</taxon>
        <taxon>Poeciliidae</taxon>
        <taxon>Poeciliinae</taxon>
        <taxon>Gambusia</taxon>
    </lineage>
</organism>
<sequence length="289" mass="32121">MQTEHLPSETHQDQSNLRSTKPCVTGSLGGLPARRTGTVGSKVFGAVTPPVTFRDPEKRFDTTFTLKDVSVYSSKILRTYSVSHVELSADKSLAILYIFFVERSPENYPTGSKKGYTGKEQQDSCCPPAAGKVFAVITKLFSNPINKLKTAKLRKARSNRGSSITAAESKRSLSLCSSVQPELESDESPEPEHALPVLKHHRQLLGEYHLLKVFGAFCSDPFRISKYFYATGETFLFRFDPDFQGGFALWLDADLCRGASFSFPTFHNAPLSTNEDFTVLDVDVWTVQD</sequence>